<dbReference type="GO" id="GO:0001522">
    <property type="term" value="P:pseudouridine synthesis"/>
    <property type="evidence" value="ECO:0007669"/>
    <property type="project" value="InterPro"/>
</dbReference>
<evidence type="ECO:0000256" key="1">
    <source>
        <dbReference type="ARBA" id="ARBA00023235"/>
    </source>
</evidence>
<comment type="caution">
    <text evidence="3">The sequence shown here is derived from an EMBL/GenBank/DDBJ whole genome shotgun (WGS) entry which is preliminary data.</text>
</comment>
<keyword evidence="1" id="KW-0413">Isomerase</keyword>
<organism evidence="3 4">
    <name type="scientific">Xylaria arbuscula</name>
    <dbReference type="NCBI Taxonomy" id="114810"/>
    <lineage>
        <taxon>Eukaryota</taxon>
        <taxon>Fungi</taxon>
        <taxon>Dikarya</taxon>
        <taxon>Ascomycota</taxon>
        <taxon>Pezizomycotina</taxon>
        <taxon>Sordariomycetes</taxon>
        <taxon>Xylariomycetidae</taxon>
        <taxon>Xylariales</taxon>
        <taxon>Xylariaceae</taxon>
        <taxon>Xylaria</taxon>
    </lineage>
</organism>
<name>A0A9W8N441_9PEZI</name>
<dbReference type="SUPFAM" id="SSF55120">
    <property type="entry name" value="Pseudouridine synthase"/>
    <property type="match status" value="1"/>
</dbReference>
<dbReference type="GO" id="GO:0003723">
    <property type="term" value="F:RNA binding"/>
    <property type="evidence" value="ECO:0007669"/>
    <property type="project" value="InterPro"/>
</dbReference>
<dbReference type="Gene3D" id="3.30.70.580">
    <property type="entry name" value="Pseudouridine synthase I, catalytic domain, N-terminal subdomain"/>
    <property type="match status" value="1"/>
</dbReference>
<dbReference type="VEuPathDB" id="FungiDB:F4678DRAFT_231051"/>
<dbReference type="InterPro" id="IPR020094">
    <property type="entry name" value="TruA/RsuA/RluB/E/F_N"/>
</dbReference>
<gene>
    <name evidence="3" type="ORF">NPX13_g10780</name>
</gene>
<evidence type="ECO:0000256" key="2">
    <source>
        <dbReference type="SAM" id="MobiDB-lite"/>
    </source>
</evidence>
<dbReference type="Proteomes" id="UP001148614">
    <property type="component" value="Unassembled WGS sequence"/>
</dbReference>
<dbReference type="GO" id="GO:0009982">
    <property type="term" value="F:pseudouridine synthase activity"/>
    <property type="evidence" value="ECO:0007669"/>
    <property type="project" value="InterPro"/>
</dbReference>
<dbReference type="InterPro" id="IPR020103">
    <property type="entry name" value="PsdUridine_synth_cat_dom_sf"/>
</dbReference>
<evidence type="ECO:0000313" key="4">
    <source>
        <dbReference type="Proteomes" id="UP001148614"/>
    </source>
</evidence>
<protein>
    <submittedName>
        <fullName evidence="3">Uncharacterized protein</fullName>
    </submittedName>
</protein>
<proteinExistence type="predicted"/>
<sequence>MDKSVPGYERWTRDALIKRIEALEREVRAKGQQETPATTGTSATVNSAPGEQGDENGGAAKTTPEGDESQAGKKVKKQKKAERGIDPSKYSTRMVALKLAYLGKNYGGFEYQRHGTLPTIEEELWKALVKACLIFPEDLNRLWTGRQSQDEEQSAAAQETRRRGRSVHGDRYSR</sequence>
<accession>A0A9W8N441</accession>
<dbReference type="AlphaFoldDB" id="A0A9W8N441"/>
<feature type="region of interest" description="Disordered" evidence="2">
    <location>
        <begin position="27"/>
        <end position="88"/>
    </location>
</feature>
<dbReference type="EMBL" id="JANPWZ010003195">
    <property type="protein sequence ID" value="KAJ3553842.1"/>
    <property type="molecule type" value="Genomic_DNA"/>
</dbReference>
<reference evidence="3" key="1">
    <citation type="submission" date="2022-07" db="EMBL/GenBank/DDBJ databases">
        <title>Genome Sequence of Xylaria arbuscula.</title>
        <authorList>
            <person name="Buettner E."/>
        </authorList>
    </citation>
    <scope>NUCLEOTIDE SEQUENCE</scope>
    <source>
        <strain evidence="3">VT107</strain>
    </source>
</reference>
<feature type="region of interest" description="Disordered" evidence="2">
    <location>
        <begin position="143"/>
        <end position="174"/>
    </location>
</feature>
<evidence type="ECO:0000313" key="3">
    <source>
        <dbReference type="EMBL" id="KAJ3553842.1"/>
    </source>
</evidence>
<keyword evidence="4" id="KW-1185">Reference proteome</keyword>
<feature type="compositionally biased region" description="Polar residues" evidence="2">
    <location>
        <begin position="32"/>
        <end position="49"/>
    </location>
</feature>